<evidence type="ECO:0000259" key="1">
    <source>
        <dbReference type="PROSITE" id="PS50943"/>
    </source>
</evidence>
<dbReference type="RefSeq" id="WP_219538980.1">
    <property type="nucleotide sequence ID" value="NZ_JAHKRM010000052.1"/>
</dbReference>
<keyword evidence="3" id="KW-1185">Reference proteome</keyword>
<feature type="domain" description="HTH cro/C1-type" evidence="1">
    <location>
        <begin position="15"/>
        <end position="71"/>
    </location>
</feature>
<accession>A0ABW4GXB3</accession>
<protein>
    <submittedName>
        <fullName evidence="2">Helix-turn-helix domain-containing protein</fullName>
    </submittedName>
</protein>
<comment type="caution">
    <text evidence="2">The sequence shown here is derived from an EMBL/GenBank/DDBJ whole genome shotgun (WGS) entry which is preliminary data.</text>
</comment>
<gene>
    <name evidence="2" type="ORF">ACFSJ0_57840</name>
</gene>
<dbReference type="Pfam" id="PF19054">
    <property type="entry name" value="DUF5753"/>
    <property type="match status" value="1"/>
</dbReference>
<dbReference type="Pfam" id="PF13560">
    <property type="entry name" value="HTH_31"/>
    <property type="match status" value="1"/>
</dbReference>
<sequence>MSDVHQVRTALGRRLRGLRTGASLSGKGLAESLGWPSSKISKIEHGRQTPTAEDITAWARACGAEDSASELLNLLSNLETLYAEWQRILRAGTGTRQQTYQEIEASTRTLRVFESMLIPGLLQTPDYARVRLAENIELWGGLNDLDEGVRQRMRRQEILYDSGRRFYFVLSEAALRTLLCPPQVMTGQLERLIALSLSQTLKLGIIPFGTVLPICPKHGFWIYDDRLAIAETVTAELHLTQPDEIKQYRRVFDAISGVAHYGSDARQIITKALSDLTATLG</sequence>
<name>A0ABW4GXB3_9ACTN</name>
<evidence type="ECO:0000313" key="2">
    <source>
        <dbReference type="EMBL" id="MFD1546796.1"/>
    </source>
</evidence>
<dbReference type="EMBL" id="JBHUCM010000069">
    <property type="protein sequence ID" value="MFD1546796.1"/>
    <property type="molecule type" value="Genomic_DNA"/>
</dbReference>
<dbReference type="PROSITE" id="PS50943">
    <property type="entry name" value="HTH_CROC1"/>
    <property type="match status" value="1"/>
</dbReference>
<dbReference type="Proteomes" id="UP001597097">
    <property type="component" value="Unassembled WGS sequence"/>
</dbReference>
<dbReference type="InterPro" id="IPR043917">
    <property type="entry name" value="DUF5753"/>
</dbReference>
<dbReference type="InterPro" id="IPR001387">
    <property type="entry name" value="Cro/C1-type_HTH"/>
</dbReference>
<reference evidence="3" key="1">
    <citation type="journal article" date="2019" name="Int. J. Syst. Evol. Microbiol.">
        <title>The Global Catalogue of Microorganisms (GCM) 10K type strain sequencing project: providing services to taxonomists for standard genome sequencing and annotation.</title>
        <authorList>
            <consortium name="The Broad Institute Genomics Platform"/>
            <consortium name="The Broad Institute Genome Sequencing Center for Infectious Disease"/>
            <person name="Wu L."/>
            <person name="Ma J."/>
        </authorList>
    </citation>
    <scope>NUCLEOTIDE SEQUENCE [LARGE SCALE GENOMIC DNA]</scope>
    <source>
        <strain evidence="3">CGMCC 1.15399</strain>
    </source>
</reference>
<organism evidence="2 3">
    <name type="scientific">Nonomuraea guangzhouensis</name>
    <dbReference type="NCBI Taxonomy" id="1291555"/>
    <lineage>
        <taxon>Bacteria</taxon>
        <taxon>Bacillati</taxon>
        <taxon>Actinomycetota</taxon>
        <taxon>Actinomycetes</taxon>
        <taxon>Streptosporangiales</taxon>
        <taxon>Streptosporangiaceae</taxon>
        <taxon>Nonomuraea</taxon>
    </lineage>
</organism>
<proteinExistence type="predicted"/>
<evidence type="ECO:0000313" key="3">
    <source>
        <dbReference type="Proteomes" id="UP001597097"/>
    </source>
</evidence>
<dbReference type="SMART" id="SM00530">
    <property type="entry name" value="HTH_XRE"/>
    <property type="match status" value="1"/>
</dbReference>
<dbReference type="CDD" id="cd00093">
    <property type="entry name" value="HTH_XRE"/>
    <property type="match status" value="1"/>
</dbReference>